<dbReference type="InParanoid" id="A0A1E7FIK0"/>
<dbReference type="Gene3D" id="3.15.10.10">
    <property type="entry name" value="Bactericidal permeability-increasing protein, domain 1"/>
    <property type="match status" value="1"/>
</dbReference>
<reference evidence="2 3" key="1">
    <citation type="submission" date="2016-09" db="EMBL/GenBank/DDBJ databases">
        <title>Extensive genetic diversity and differential bi-allelic expression allows diatom success in the polar Southern Ocean.</title>
        <authorList>
            <consortium name="DOE Joint Genome Institute"/>
            <person name="Mock T."/>
            <person name="Otillar R.P."/>
            <person name="Strauss J."/>
            <person name="Dupont C."/>
            <person name="Frickenhaus S."/>
            <person name="Maumus F."/>
            <person name="Mcmullan M."/>
            <person name="Sanges R."/>
            <person name="Schmutz J."/>
            <person name="Toseland A."/>
            <person name="Valas R."/>
            <person name="Veluchamy A."/>
            <person name="Ward B.J."/>
            <person name="Allen A."/>
            <person name="Barry K."/>
            <person name="Falciatore A."/>
            <person name="Ferrante M."/>
            <person name="Fortunato A.E."/>
            <person name="Gloeckner G."/>
            <person name="Gruber A."/>
            <person name="Hipkin R."/>
            <person name="Janech M."/>
            <person name="Kroth P."/>
            <person name="Leese F."/>
            <person name="Lindquist E."/>
            <person name="Lyon B.R."/>
            <person name="Martin J."/>
            <person name="Mayer C."/>
            <person name="Parker M."/>
            <person name="Quesneville H."/>
            <person name="Raymond J."/>
            <person name="Uhlig C."/>
            <person name="Valentin K.U."/>
            <person name="Worden A.Z."/>
            <person name="Armbrust E.V."/>
            <person name="Bowler C."/>
            <person name="Green B."/>
            <person name="Moulton V."/>
            <person name="Van Oosterhout C."/>
            <person name="Grigoriev I."/>
        </authorList>
    </citation>
    <scope>NUCLEOTIDE SEQUENCE [LARGE SCALE GENOMIC DNA]</scope>
    <source>
        <strain evidence="2 3">CCMP1102</strain>
    </source>
</reference>
<feature type="compositionally biased region" description="Basic residues" evidence="1">
    <location>
        <begin position="698"/>
        <end position="714"/>
    </location>
</feature>
<feature type="compositionally biased region" description="Basic and acidic residues" evidence="1">
    <location>
        <begin position="39"/>
        <end position="49"/>
    </location>
</feature>
<dbReference type="EMBL" id="KV784357">
    <property type="protein sequence ID" value="OEU18002.1"/>
    <property type="molecule type" value="Genomic_DNA"/>
</dbReference>
<evidence type="ECO:0000256" key="1">
    <source>
        <dbReference type="SAM" id="MobiDB-lite"/>
    </source>
</evidence>
<name>A0A1E7FIK0_9STRA</name>
<feature type="region of interest" description="Disordered" evidence="1">
    <location>
        <begin position="583"/>
        <end position="635"/>
    </location>
</feature>
<feature type="compositionally biased region" description="Polar residues" evidence="1">
    <location>
        <begin position="511"/>
        <end position="520"/>
    </location>
</feature>
<evidence type="ECO:0000313" key="3">
    <source>
        <dbReference type="Proteomes" id="UP000095751"/>
    </source>
</evidence>
<feature type="compositionally biased region" description="Polar residues" evidence="1">
    <location>
        <begin position="233"/>
        <end position="251"/>
    </location>
</feature>
<dbReference type="OrthoDB" id="161565at2759"/>
<feature type="region of interest" description="Disordered" evidence="1">
    <location>
        <begin position="470"/>
        <end position="571"/>
    </location>
</feature>
<sequence length="1837" mass="208621">MPSSSSFSTEKRNHSIDSFASAVEVQVQGSAPSSSFTTREQHDEIEIDRTPSSSAHNRSNNNKTKQQSKQHQRNKNKNNTWSSSLLDKNSNNDNDEGNGNGIVVDEIGEAMTRMLNDNPNFHYFNEEETTNTTCIGFTSVHIWKLGYFISFTCSSILIDWNDISNLLLPIWIQQYDIINKRNRWRGREWNKKGFEFNIPSNQAQSSLRNCSNTSSSSLWKLPPPNVLKRSYKNKNNNNTSVARSRSNASLIQSQSQSQSSQMMMNPSNKDITTTIEHDEHEEEEQVQQQQNNDEDEDEDVWGPETIDHVNAIDYCYLVLREAFIQQQYIRLQQRRQYYYSSYTNPSTTTISNNNNNNNTASNGSIIDPDNLNNQFDEVTGFSLRLQAIFEGTDSFDDPDYVHDENNALPTQKKKNRMKLLGSAAVQKAMASQDTVEKISTLKERVEEAMTTEKDKKKNKLIKDLLLIDGITPSSSSTMQSTYNNNDNSENNETYYLEEDSADNIDDDNLGSPHSRQQQHQLPRTSILPSSPPRSSSLSSKTSRLIRRKKQQNENNNSKDHDNNNSSNNQNHALSRNEDLDVASLSHNGDRTDDGRIIDPSHEGRREEQFINGSELASKTSTTTTTKIVQHHHYQRRRSSIESVLNPCMEMIVPNKNDHRTVLIKQVSSPKLSNRRSLLLPGVKIAVPIIPIQPPIHSGRPKQKKTSSRKLRKSRFQMGTVVSSKRICVYEKNNMPRSGHRGTNCLTITVNLDKCFLRNGNFALMTVRIMDEWGPRYMPKHSKLPVGTCVATSFGLGVLVGWRVEDDMHLVRSLWQRRGSGSACAYLRRDSIHATMEAAIGFDVTTSIGRGTVVAYTSGGTDFRFGRYFVSIAEEGRHYRQVLELKKSDILSCESAQYIPIIEHIRAAAQYQLQIDRYKELHDKRSNNAEENNNKAWGEFSRHFNILWKSFLRAIEEDGDEFDDGMNEFIQSCVHFLNQLDAPNGGSSSSSDTDRDNDDNINLDASFVIYATDSSKSQSQYSKSASSRTGVDGEKSDSGFWLMNNIFDIFKESSSKNDDPLENYPPVEGIEVEVQCTPRRRRRSDKNYARAFAALRTLTRTVTIAQAGSADEPNFKIALSICHEFLLFVKTVIKVQQKNMNHDSLEVWRSAWCEIVSVFGPVKDRLKRIGEGIAERMERHGRRAKVRLLRFVDFIVQDDALFLAMEQGDWGRCAEQIESAMVQAKIIDEQSREHYHKTAQFLYSHFSSATSRSTSAADRTNEKLAQFLLAIQLVAAPRKAMLNLFLQDWVLDILERIFVRAFAKEELASRMLTIHCSNFQTLRRFRMLKDFTIAGKLWIPLLDAADEEFSWAVSKLPEDAKAYVSPLSSLFSLCVSQFHKIDKGDLTKDWLDFLMEEDAAEIIHDLDMKLILALESISRDIKETMVVLPYYPSIDDDILNLVDDINVAEFVKEASIALEDEEMLREFIKEKATIAVERFLDYLPKMSIPVEKRDLGEGWTLTCRGADGGDLSLTELIIKRENLTCQVMGGDSVFFPAVSSSSDLDTPSSGSNTTDAFIRSMPSDGVVKETSILDVIKKIILDAQHGRLLKVAVGDLWRNLEIDDDELLEIAIRDVSYQIELHKTHEEGTDHVTTSETEDDRHTTKSTGTDSWQMSKIPSADELCEPLRHRFNPRVDPTVLYLEIKKLTFNLENFLFRIEKHESKKTVFDPAFEGTGSILVRNVLVKFRVECVKGFVQHPGNNSSAPVPVLQLRELDVSLEQVKLEVHDTGADWLLNKIVDGFGDRFAEIISANLCDQVRKQMNEALGNLNGYFAENPEVLLGVLDISLDDLEEMTVFV</sequence>
<feature type="compositionally biased region" description="Basic residues" evidence="1">
    <location>
        <begin position="66"/>
        <end position="76"/>
    </location>
</feature>
<feature type="compositionally biased region" description="Acidic residues" evidence="1">
    <location>
        <begin position="292"/>
        <end position="301"/>
    </location>
</feature>
<feature type="region of interest" description="Disordered" evidence="1">
    <location>
        <begin position="693"/>
        <end position="714"/>
    </location>
</feature>
<proteinExistence type="predicted"/>
<organism evidence="2 3">
    <name type="scientific">Fragilariopsis cylindrus CCMP1102</name>
    <dbReference type="NCBI Taxonomy" id="635003"/>
    <lineage>
        <taxon>Eukaryota</taxon>
        <taxon>Sar</taxon>
        <taxon>Stramenopiles</taxon>
        <taxon>Ochrophyta</taxon>
        <taxon>Bacillariophyta</taxon>
        <taxon>Bacillariophyceae</taxon>
        <taxon>Bacillariophycidae</taxon>
        <taxon>Bacillariales</taxon>
        <taxon>Bacillariaceae</taxon>
        <taxon>Fragilariopsis</taxon>
    </lineage>
</organism>
<feature type="compositionally biased region" description="Polar residues" evidence="1">
    <location>
        <begin position="50"/>
        <end position="65"/>
    </location>
</feature>
<feature type="compositionally biased region" description="Polar residues" evidence="1">
    <location>
        <begin position="27"/>
        <end position="38"/>
    </location>
</feature>
<feature type="compositionally biased region" description="Low complexity" evidence="1">
    <location>
        <begin position="521"/>
        <end position="542"/>
    </location>
</feature>
<feature type="region of interest" description="Disordered" evidence="1">
    <location>
        <begin position="19"/>
        <end position="102"/>
    </location>
</feature>
<feature type="compositionally biased region" description="Polar residues" evidence="1">
    <location>
        <begin position="265"/>
        <end position="274"/>
    </location>
</feature>
<dbReference type="Proteomes" id="UP000095751">
    <property type="component" value="Unassembled WGS sequence"/>
</dbReference>
<gene>
    <name evidence="2" type="ORF">FRACYDRAFT_238433</name>
</gene>
<feature type="compositionally biased region" description="Basic and acidic residues" evidence="1">
    <location>
        <begin position="587"/>
        <end position="608"/>
    </location>
</feature>
<dbReference type="KEGG" id="fcy:FRACYDRAFT_238433"/>
<feature type="region of interest" description="Disordered" evidence="1">
    <location>
        <begin position="224"/>
        <end position="301"/>
    </location>
</feature>
<feature type="compositionally biased region" description="Low complexity" evidence="1">
    <location>
        <begin position="480"/>
        <end position="494"/>
    </location>
</feature>
<feature type="compositionally biased region" description="Low complexity" evidence="1">
    <location>
        <begin position="617"/>
        <end position="626"/>
    </location>
</feature>
<protein>
    <submittedName>
        <fullName evidence="2">Uncharacterized protein</fullName>
    </submittedName>
</protein>
<feature type="compositionally biased region" description="Low complexity" evidence="1">
    <location>
        <begin position="252"/>
        <end position="264"/>
    </location>
</feature>
<keyword evidence="3" id="KW-1185">Reference proteome</keyword>
<accession>A0A1E7FIK0</accession>
<feature type="compositionally biased region" description="Acidic residues" evidence="1">
    <location>
        <begin position="495"/>
        <end position="508"/>
    </location>
</feature>
<feature type="compositionally biased region" description="Low complexity" evidence="1">
    <location>
        <begin position="82"/>
        <end position="92"/>
    </location>
</feature>
<feature type="region of interest" description="Disordered" evidence="1">
    <location>
        <begin position="1625"/>
        <end position="1651"/>
    </location>
</feature>
<evidence type="ECO:0000313" key="2">
    <source>
        <dbReference type="EMBL" id="OEU18002.1"/>
    </source>
</evidence>